<organism evidence="2 3">
    <name type="scientific">Ataeniobius toweri</name>
    <dbReference type="NCBI Taxonomy" id="208326"/>
    <lineage>
        <taxon>Eukaryota</taxon>
        <taxon>Metazoa</taxon>
        <taxon>Chordata</taxon>
        <taxon>Craniata</taxon>
        <taxon>Vertebrata</taxon>
        <taxon>Euteleostomi</taxon>
        <taxon>Actinopterygii</taxon>
        <taxon>Neopterygii</taxon>
        <taxon>Teleostei</taxon>
        <taxon>Neoteleostei</taxon>
        <taxon>Acanthomorphata</taxon>
        <taxon>Ovalentaria</taxon>
        <taxon>Atherinomorphae</taxon>
        <taxon>Cyprinodontiformes</taxon>
        <taxon>Goodeidae</taxon>
        <taxon>Ataeniobius</taxon>
    </lineage>
</organism>
<feature type="region of interest" description="Disordered" evidence="1">
    <location>
        <begin position="1"/>
        <end position="32"/>
    </location>
</feature>
<accession>A0ABU7AEE3</accession>
<gene>
    <name evidence="2" type="ORF">ATANTOWER_010776</name>
</gene>
<dbReference type="Proteomes" id="UP001345963">
    <property type="component" value="Unassembled WGS sequence"/>
</dbReference>
<evidence type="ECO:0000256" key="1">
    <source>
        <dbReference type="SAM" id="MobiDB-lite"/>
    </source>
</evidence>
<protein>
    <submittedName>
        <fullName evidence="2">Uncharacterized protein</fullName>
    </submittedName>
</protein>
<keyword evidence="3" id="KW-1185">Reference proteome</keyword>
<dbReference type="EMBL" id="JAHUTI010012203">
    <property type="protein sequence ID" value="MED6236546.1"/>
    <property type="molecule type" value="Genomic_DNA"/>
</dbReference>
<feature type="compositionally biased region" description="Low complexity" evidence="1">
    <location>
        <begin position="19"/>
        <end position="31"/>
    </location>
</feature>
<comment type="caution">
    <text evidence="2">The sequence shown here is derived from an EMBL/GenBank/DDBJ whole genome shotgun (WGS) entry which is preliminary data.</text>
</comment>
<evidence type="ECO:0000313" key="2">
    <source>
        <dbReference type="EMBL" id="MED6236546.1"/>
    </source>
</evidence>
<evidence type="ECO:0000313" key="3">
    <source>
        <dbReference type="Proteomes" id="UP001345963"/>
    </source>
</evidence>
<sequence length="96" mass="10570">MEAVRPRSPSGQDREQEQGGSPSTSPSWTGTKYKGKKVKLPLAHEDFTQILDATQALQFEEGCARAQTSPFKIQRDGFLPTTCQLGTDDSFLNDHA</sequence>
<name>A0ABU7AEE3_9TELE</name>
<proteinExistence type="predicted"/>
<reference evidence="2 3" key="1">
    <citation type="submission" date="2021-07" db="EMBL/GenBank/DDBJ databases">
        <authorList>
            <person name="Palmer J.M."/>
        </authorList>
    </citation>
    <scope>NUCLEOTIDE SEQUENCE [LARGE SCALE GENOMIC DNA]</scope>
    <source>
        <strain evidence="2 3">AT_MEX2019</strain>
        <tissue evidence="2">Muscle</tissue>
    </source>
</reference>